<dbReference type="InterPro" id="IPR012317">
    <property type="entry name" value="Poly(ADP-ribose)pol_cat_dom"/>
</dbReference>
<keyword evidence="1" id="KW-0328">Glycosyltransferase</keyword>
<evidence type="ECO:0000256" key="3">
    <source>
        <dbReference type="ARBA" id="ARBA00022695"/>
    </source>
</evidence>
<keyword evidence="4" id="KW-0520">NAD</keyword>
<dbReference type="OrthoDB" id="109543at2759"/>
<dbReference type="PROSITE" id="PS50127">
    <property type="entry name" value="UBC_2"/>
    <property type="match status" value="1"/>
</dbReference>
<keyword evidence="3" id="KW-0548">Nucleotidyltransferase</keyword>
<organism evidence="7 8">
    <name type="scientific">Coniochaeta pulveracea</name>
    <dbReference type="NCBI Taxonomy" id="177199"/>
    <lineage>
        <taxon>Eukaryota</taxon>
        <taxon>Fungi</taxon>
        <taxon>Dikarya</taxon>
        <taxon>Ascomycota</taxon>
        <taxon>Pezizomycotina</taxon>
        <taxon>Sordariomycetes</taxon>
        <taxon>Sordariomycetidae</taxon>
        <taxon>Coniochaetales</taxon>
        <taxon>Coniochaetaceae</taxon>
        <taxon>Coniochaeta</taxon>
    </lineage>
</organism>
<dbReference type="SUPFAM" id="SSF56399">
    <property type="entry name" value="ADP-ribosylation"/>
    <property type="match status" value="1"/>
</dbReference>
<dbReference type="FunFam" id="3.10.110.10:FF:000107">
    <property type="entry name" value="Ubiquitin conjugating enzyme, putative"/>
    <property type="match status" value="1"/>
</dbReference>
<comment type="caution">
    <text evidence="7">The sequence shown here is derived from an EMBL/GenBank/DDBJ whole genome shotgun (WGS) entry which is preliminary data.</text>
</comment>
<dbReference type="Gene3D" id="3.10.110.10">
    <property type="entry name" value="Ubiquitin Conjugating Enzyme"/>
    <property type="match status" value="1"/>
</dbReference>
<evidence type="ECO:0000313" key="7">
    <source>
        <dbReference type="EMBL" id="RKU44689.1"/>
    </source>
</evidence>
<gene>
    <name evidence="7" type="ORF">DL546_005324</name>
</gene>
<dbReference type="AlphaFoldDB" id="A0A420Y9X2"/>
<evidence type="ECO:0000256" key="2">
    <source>
        <dbReference type="ARBA" id="ARBA00022679"/>
    </source>
</evidence>
<feature type="compositionally biased region" description="Basic and acidic residues" evidence="5">
    <location>
        <begin position="737"/>
        <end position="749"/>
    </location>
</feature>
<dbReference type="InterPro" id="IPR000608">
    <property type="entry name" value="UBC"/>
</dbReference>
<evidence type="ECO:0000259" key="6">
    <source>
        <dbReference type="PROSITE" id="PS50127"/>
    </source>
</evidence>
<feature type="compositionally biased region" description="Basic and acidic residues" evidence="5">
    <location>
        <begin position="757"/>
        <end position="782"/>
    </location>
</feature>
<dbReference type="STRING" id="177199.A0A420Y9X2"/>
<feature type="domain" description="UBC core" evidence="6">
    <location>
        <begin position="836"/>
        <end position="1013"/>
    </location>
</feature>
<evidence type="ECO:0000313" key="8">
    <source>
        <dbReference type="Proteomes" id="UP000275385"/>
    </source>
</evidence>
<keyword evidence="2" id="KW-0808">Transferase</keyword>
<sequence length="1021" mass="113390">MTGRKFKADAGSASSKVEQGLVPGITNITANSDGEVVIAYSHTKLGRKQITIRALAQDVSDYPVNHSFMLFTEEDDTATDILEALTKVQQLSFGSNVYEMLSLLSKKLGNALEGTGKEEDDTEDSPAEVEDDAGVDPSSEEYDYQTEGDDDDDDDWSSGPAPRLSRGGNRLNEPMSDRQKQALHHLKQDAQIARRAGFRVGIVHGFEAFNDIGILSVSIRVYKLGLSEDALQVWDIQDTDYVVLLLRYQAGYISLETVLERAAINCGMEYRIGLCQRYKPSLTEAQAAFADKAQLQRQPTESDGRGRFQSMHVSASLNQFLNEAFVSLVKLRLKHKTDWDTANEIFISQTGLGDHDEMVVEHDFPAQQSETTDQAHDHILNQDHLMEANMFALRFFTKCTKYCLRCHRKMDEDFEALRPNILGERVLDAPPRVITATTPAVEVELFPYDVDLDDLPDEDKCIAIRYLLDSLPRISELREFLLTRSGGKLRSCEHISPASYSLLRWIVSSNRSYIQQVSDGLQGVSNPKTGYIPGIDGWMQFRFSQGSPDREARFQTALREVAQRRGSSHHPTIFAWHGSSLANWHSILRSGLDFKDVSTGRAFGNGVYFSTSFDTSTSYTYSYSRESDWAMADTPVSSVMSLNEIINAPQEFVSTDPHYVVSQPDWHQCRYLFVKKDLRARNPLPQVAASTSQAAPAPTGALLKQAPGREIRGPANQILHLPVGSMPPGLHNINGQKADKSDSTIRTLDEDSEGDDAIDRQLLARDDDHPDNNESLGKRSRDSSATSVLQRKRCRSTTDARPPTPAMDESLTDFRPGTLDLETLPRLEPPSWATGAATQALSRELKKLQATQAKTPLHELGWFIDFNNVINLFQWVVELHSFDSSLPFAQDMKTHGITSIVAEIRFGKDWPLTPPFVRIIRPRFLPFVHGGGGHVTGGGAMCLELLTNTGWSPANSIESVIIQVRIALTNLDPRPARLQPAGDYGILEAIEAYERVAAAHGWAVPPDLKATALGGEEDPVV</sequence>
<evidence type="ECO:0000256" key="4">
    <source>
        <dbReference type="ARBA" id="ARBA00023027"/>
    </source>
</evidence>
<accession>A0A420Y9X2</accession>
<feature type="region of interest" description="Disordered" evidence="5">
    <location>
        <begin position="721"/>
        <end position="815"/>
    </location>
</feature>
<dbReference type="Proteomes" id="UP000275385">
    <property type="component" value="Unassembled WGS sequence"/>
</dbReference>
<evidence type="ECO:0000256" key="1">
    <source>
        <dbReference type="ARBA" id="ARBA00022676"/>
    </source>
</evidence>
<evidence type="ECO:0000256" key="5">
    <source>
        <dbReference type="SAM" id="MobiDB-lite"/>
    </source>
</evidence>
<dbReference type="GO" id="GO:0003950">
    <property type="term" value="F:NAD+ poly-ADP-ribosyltransferase activity"/>
    <property type="evidence" value="ECO:0007669"/>
    <property type="project" value="InterPro"/>
</dbReference>
<dbReference type="SUPFAM" id="SSF54495">
    <property type="entry name" value="UBC-like"/>
    <property type="match status" value="1"/>
</dbReference>
<dbReference type="GO" id="GO:0016779">
    <property type="term" value="F:nucleotidyltransferase activity"/>
    <property type="evidence" value="ECO:0007669"/>
    <property type="project" value="UniProtKB-KW"/>
</dbReference>
<reference evidence="7 8" key="1">
    <citation type="submission" date="2018-08" db="EMBL/GenBank/DDBJ databases">
        <title>Draft genome of the lignicolous fungus Coniochaeta pulveracea.</title>
        <authorList>
            <person name="Borstlap C.J."/>
            <person name="De Witt R.N."/>
            <person name="Botha A."/>
            <person name="Volschenk H."/>
        </authorList>
    </citation>
    <scope>NUCLEOTIDE SEQUENCE [LARGE SCALE GENOMIC DNA]</scope>
    <source>
        <strain evidence="7 8">CAB683</strain>
    </source>
</reference>
<dbReference type="SMART" id="SM00212">
    <property type="entry name" value="UBCc"/>
    <property type="match status" value="1"/>
</dbReference>
<dbReference type="InterPro" id="IPR016135">
    <property type="entry name" value="UBQ-conjugating_enzyme/RWD"/>
</dbReference>
<dbReference type="InterPro" id="IPR051838">
    <property type="entry name" value="ARTD_PARP"/>
</dbReference>
<dbReference type="CDD" id="cd23802">
    <property type="entry name" value="UBCc_UBE2Q"/>
    <property type="match status" value="1"/>
</dbReference>
<dbReference type="Pfam" id="PF00644">
    <property type="entry name" value="PARP"/>
    <property type="match status" value="1"/>
</dbReference>
<feature type="compositionally biased region" description="Acidic residues" evidence="5">
    <location>
        <begin position="118"/>
        <end position="156"/>
    </location>
</feature>
<dbReference type="Gene3D" id="3.90.228.10">
    <property type="match status" value="1"/>
</dbReference>
<protein>
    <recommendedName>
        <fullName evidence="6">UBC core domain-containing protein</fullName>
    </recommendedName>
</protein>
<dbReference type="PANTHER" id="PTHR21328">
    <property type="entry name" value="POLY ADP-RIBOSE POLYMERASE FAMILY, MEMBER PARP"/>
    <property type="match status" value="1"/>
</dbReference>
<proteinExistence type="predicted"/>
<dbReference type="EMBL" id="QVQW01000028">
    <property type="protein sequence ID" value="RKU44689.1"/>
    <property type="molecule type" value="Genomic_DNA"/>
</dbReference>
<feature type="region of interest" description="Disordered" evidence="5">
    <location>
        <begin position="113"/>
        <end position="181"/>
    </location>
</feature>
<keyword evidence="8" id="KW-1185">Reference proteome</keyword>
<name>A0A420Y9X2_9PEZI</name>
<dbReference type="Pfam" id="PF00179">
    <property type="entry name" value="UQ_con"/>
    <property type="match status" value="1"/>
</dbReference>